<keyword evidence="2" id="KW-1185">Reference proteome</keyword>
<protein>
    <submittedName>
        <fullName evidence="1">Uncharacterized protein</fullName>
    </submittedName>
</protein>
<organism evidence="1 2">
    <name type="scientific">Pseudolysinimonas kribbensis</name>
    <dbReference type="NCBI Taxonomy" id="433641"/>
    <lineage>
        <taxon>Bacteria</taxon>
        <taxon>Bacillati</taxon>
        <taxon>Actinomycetota</taxon>
        <taxon>Actinomycetes</taxon>
        <taxon>Micrococcales</taxon>
        <taxon>Microbacteriaceae</taxon>
        <taxon>Pseudolysinimonas</taxon>
    </lineage>
</organism>
<dbReference type="EMBL" id="BSVB01000001">
    <property type="protein sequence ID" value="GMA93794.1"/>
    <property type="molecule type" value="Genomic_DNA"/>
</dbReference>
<evidence type="ECO:0000313" key="1">
    <source>
        <dbReference type="EMBL" id="GMA93794.1"/>
    </source>
</evidence>
<gene>
    <name evidence="1" type="ORF">GCM10025881_06180</name>
</gene>
<comment type="caution">
    <text evidence="1">The sequence shown here is derived from an EMBL/GenBank/DDBJ whole genome shotgun (WGS) entry which is preliminary data.</text>
</comment>
<reference evidence="2" key="1">
    <citation type="journal article" date="2019" name="Int. J. Syst. Evol. Microbiol.">
        <title>The Global Catalogue of Microorganisms (GCM) 10K type strain sequencing project: providing services to taxonomists for standard genome sequencing and annotation.</title>
        <authorList>
            <consortium name="The Broad Institute Genomics Platform"/>
            <consortium name="The Broad Institute Genome Sequencing Center for Infectious Disease"/>
            <person name="Wu L."/>
            <person name="Ma J."/>
        </authorList>
    </citation>
    <scope>NUCLEOTIDE SEQUENCE [LARGE SCALE GENOMIC DNA]</scope>
    <source>
        <strain evidence="2">NBRC 108894</strain>
    </source>
</reference>
<dbReference type="Proteomes" id="UP001157034">
    <property type="component" value="Unassembled WGS sequence"/>
</dbReference>
<sequence>MTDTRATGIHDTVEELIRYASLRFAAADIEFRPSKMSKLIRRAYRAGIARDAVDQYLEAFVGRRIDTTAGAAWRGFELFVQGHADPTAAHALQSIAPGVRWSDDPYWADGRFNNDDN</sequence>
<proteinExistence type="predicted"/>
<name>A0ABQ6K0H5_9MICO</name>
<accession>A0ABQ6K0H5</accession>
<evidence type="ECO:0000313" key="2">
    <source>
        <dbReference type="Proteomes" id="UP001157034"/>
    </source>
</evidence>